<reference evidence="1 2" key="1">
    <citation type="journal article" date="2020" name="Microbiome">
        <title>Single-cell genomics of uncultured bacteria reveals dietary fiber responders in the mouse gut microbiota.</title>
        <authorList>
            <person name="Chijiiwa R."/>
            <person name="Hosokawa M."/>
            <person name="Kogawa M."/>
            <person name="Nishikawa Y."/>
            <person name="Ide K."/>
            <person name="Sakanashi C."/>
            <person name="Takahashi K."/>
            <person name="Takeyama H."/>
        </authorList>
    </citation>
    <scope>NUCLEOTIDE SEQUENCE [LARGE SCALE GENOMIC DNA]</scope>
    <source>
        <strain evidence="1">IMSAGC_001</strain>
    </source>
</reference>
<dbReference type="EMBL" id="BLLS01000125">
    <property type="protein sequence ID" value="GFH87817.1"/>
    <property type="molecule type" value="Genomic_DNA"/>
</dbReference>
<evidence type="ECO:0000313" key="1">
    <source>
        <dbReference type="EMBL" id="GFH87817.1"/>
    </source>
</evidence>
<dbReference type="Gene3D" id="3.40.190.10">
    <property type="entry name" value="Periplasmic binding protein-like II"/>
    <property type="match status" value="1"/>
</dbReference>
<comment type="caution">
    <text evidence="1">The sequence shown here is derived from an EMBL/GenBank/DDBJ whole genome shotgun (WGS) entry which is preliminary data.</text>
</comment>
<protein>
    <submittedName>
        <fullName evidence="1">Uncharacterized protein</fullName>
    </submittedName>
</protein>
<organism evidence="1 2">
    <name type="scientific">Bacteroides acidifaciens</name>
    <dbReference type="NCBI Taxonomy" id="85831"/>
    <lineage>
        <taxon>Bacteria</taxon>
        <taxon>Pseudomonadati</taxon>
        <taxon>Bacteroidota</taxon>
        <taxon>Bacteroidia</taxon>
        <taxon>Bacteroidales</taxon>
        <taxon>Bacteroidaceae</taxon>
        <taxon>Bacteroides</taxon>
    </lineage>
</organism>
<accession>A0A7J0A680</accession>
<sequence length="78" mass="8652">MASRLSMPTTNAIIQYVSQTKEAIGYVGLAYAPRIKTLSVSSDGSHYATPTVENDTSKTCLIVRPLYYYYNVKNKSLP</sequence>
<dbReference type="AlphaFoldDB" id="A0A7J0A680"/>
<dbReference type="Proteomes" id="UP000491181">
    <property type="component" value="Unassembled WGS sequence"/>
</dbReference>
<evidence type="ECO:0000313" key="2">
    <source>
        <dbReference type="Proteomes" id="UP000491181"/>
    </source>
</evidence>
<proteinExistence type="predicted"/>
<dbReference type="SUPFAM" id="SSF53850">
    <property type="entry name" value="Periplasmic binding protein-like II"/>
    <property type="match status" value="1"/>
</dbReference>
<name>A0A7J0A680_9BACE</name>
<gene>
    <name evidence="1" type="ORF">IMSAGC001_03248</name>
</gene>